<protein>
    <recommendedName>
        <fullName evidence="11">8-oxo-dGTP diphosphatase</fullName>
        <ecNumber evidence="11">3.6.1.55</ecNumber>
    </recommendedName>
</protein>
<keyword evidence="4" id="KW-0235">DNA replication</keyword>
<evidence type="ECO:0000256" key="3">
    <source>
        <dbReference type="ARBA" id="ARBA00022457"/>
    </source>
</evidence>
<evidence type="ECO:0000256" key="12">
    <source>
        <dbReference type="RuleBase" id="RU003476"/>
    </source>
</evidence>
<dbReference type="PROSITE" id="PS00893">
    <property type="entry name" value="NUDIX_BOX"/>
    <property type="match status" value="1"/>
</dbReference>
<keyword evidence="6" id="KW-0227">DNA damage</keyword>
<comment type="cofactor">
    <cofactor evidence="1">
        <name>Mg(2+)</name>
        <dbReference type="ChEBI" id="CHEBI:18420"/>
    </cofactor>
</comment>
<dbReference type="SUPFAM" id="SSF55811">
    <property type="entry name" value="Nudix"/>
    <property type="match status" value="1"/>
</dbReference>
<dbReference type="AlphaFoldDB" id="A0A401ZIE6"/>
<dbReference type="GO" id="GO:0035539">
    <property type="term" value="F:8-oxo-7,8-dihydrodeoxyguanosine triphosphate pyrophosphatase activity"/>
    <property type="evidence" value="ECO:0007669"/>
    <property type="project" value="UniProtKB-EC"/>
</dbReference>
<keyword evidence="7 12" id="KW-0378">Hydrolase</keyword>
<feature type="domain" description="Nudix hydrolase" evidence="13">
    <location>
        <begin position="1"/>
        <end position="125"/>
    </location>
</feature>
<keyword evidence="3" id="KW-0515">Mutator protein</keyword>
<sequence length="136" mass="15530">MKKVTAAILVLDGKILIARRQKGDVLEHKWEFPGGKIEPGETPQQCLKREMMEEFGVEVAVGDFFCSTVYRYQHIEIELLAYHTAYLAGEFQLNVHAEIRWITPGDLKHYDFSAADIPIAHQLYEKLNPPHHSPAS</sequence>
<dbReference type="Pfam" id="PF00293">
    <property type="entry name" value="NUDIX"/>
    <property type="match status" value="1"/>
</dbReference>
<evidence type="ECO:0000256" key="4">
    <source>
        <dbReference type="ARBA" id="ARBA00022705"/>
    </source>
</evidence>
<evidence type="ECO:0000256" key="1">
    <source>
        <dbReference type="ARBA" id="ARBA00001946"/>
    </source>
</evidence>
<dbReference type="GO" id="GO:0006281">
    <property type="term" value="P:DNA repair"/>
    <property type="evidence" value="ECO:0007669"/>
    <property type="project" value="UniProtKB-KW"/>
</dbReference>
<name>A0A401ZIE6_9CHLR</name>
<dbReference type="InterPro" id="IPR047127">
    <property type="entry name" value="MutT-like"/>
</dbReference>
<evidence type="ECO:0000256" key="10">
    <source>
        <dbReference type="ARBA" id="ARBA00035861"/>
    </source>
</evidence>
<dbReference type="Gene3D" id="3.90.79.10">
    <property type="entry name" value="Nucleoside Triphosphate Pyrophosphohydrolase"/>
    <property type="match status" value="1"/>
</dbReference>
<evidence type="ECO:0000259" key="13">
    <source>
        <dbReference type="PROSITE" id="PS51462"/>
    </source>
</evidence>
<dbReference type="InterPro" id="IPR015797">
    <property type="entry name" value="NUDIX_hydrolase-like_dom_sf"/>
</dbReference>
<dbReference type="EC" id="3.6.1.55" evidence="11"/>
<evidence type="ECO:0000256" key="11">
    <source>
        <dbReference type="ARBA" id="ARBA00038905"/>
    </source>
</evidence>
<dbReference type="EMBL" id="BIFQ01000001">
    <property type="protein sequence ID" value="GCE06619.1"/>
    <property type="molecule type" value="Genomic_DNA"/>
</dbReference>
<dbReference type="InterPro" id="IPR000086">
    <property type="entry name" value="NUDIX_hydrolase_dom"/>
</dbReference>
<dbReference type="PROSITE" id="PS51462">
    <property type="entry name" value="NUDIX"/>
    <property type="match status" value="1"/>
</dbReference>
<dbReference type="Proteomes" id="UP000287224">
    <property type="component" value="Unassembled WGS sequence"/>
</dbReference>
<evidence type="ECO:0000256" key="9">
    <source>
        <dbReference type="ARBA" id="ARBA00023204"/>
    </source>
</evidence>
<dbReference type="GO" id="GO:0044716">
    <property type="term" value="F:8-oxo-GDP phosphatase activity"/>
    <property type="evidence" value="ECO:0007669"/>
    <property type="project" value="TreeGrafter"/>
</dbReference>
<accession>A0A401ZIE6</accession>
<dbReference type="GO" id="GO:0006260">
    <property type="term" value="P:DNA replication"/>
    <property type="evidence" value="ECO:0007669"/>
    <property type="project" value="UniProtKB-KW"/>
</dbReference>
<dbReference type="InterPro" id="IPR020476">
    <property type="entry name" value="Nudix_hydrolase"/>
</dbReference>
<dbReference type="PANTHER" id="PTHR47707">
    <property type="entry name" value="8-OXO-DGTP DIPHOSPHATASE"/>
    <property type="match status" value="1"/>
</dbReference>
<dbReference type="CDD" id="cd03425">
    <property type="entry name" value="NUDIX_MutT_NudA_like"/>
    <property type="match status" value="1"/>
</dbReference>
<proteinExistence type="inferred from homology"/>
<evidence type="ECO:0000256" key="6">
    <source>
        <dbReference type="ARBA" id="ARBA00022763"/>
    </source>
</evidence>
<evidence type="ECO:0000256" key="5">
    <source>
        <dbReference type="ARBA" id="ARBA00022723"/>
    </source>
</evidence>
<reference evidence="15" key="1">
    <citation type="submission" date="2018-12" db="EMBL/GenBank/DDBJ databases">
        <title>Tengunoibacter tsumagoiensis gen. nov., sp. nov., Dictyobacter kobayashii sp. nov., D. alpinus sp. nov., and D. joshuensis sp. nov. and description of Dictyobacteraceae fam. nov. within the order Ktedonobacterales isolated from Tengu-no-mugimeshi.</title>
        <authorList>
            <person name="Wang C.M."/>
            <person name="Zheng Y."/>
            <person name="Sakai Y."/>
            <person name="Toyoda A."/>
            <person name="Minakuchi Y."/>
            <person name="Abe K."/>
            <person name="Yokota A."/>
            <person name="Yabe S."/>
        </authorList>
    </citation>
    <scope>NUCLEOTIDE SEQUENCE [LARGE SCALE GENOMIC DNA]</scope>
    <source>
        <strain evidence="15">S-27</strain>
    </source>
</reference>
<keyword evidence="8" id="KW-0460">Magnesium</keyword>
<comment type="similarity">
    <text evidence="2 12">Belongs to the Nudix hydrolase family.</text>
</comment>
<dbReference type="OrthoDB" id="159295at2"/>
<dbReference type="InterPro" id="IPR020084">
    <property type="entry name" value="NUDIX_hydrolase_CS"/>
</dbReference>
<evidence type="ECO:0000256" key="2">
    <source>
        <dbReference type="ARBA" id="ARBA00005582"/>
    </source>
</evidence>
<evidence type="ECO:0000256" key="8">
    <source>
        <dbReference type="ARBA" id="ARBA00022842"/>
    </source>
</evidence>
<dbReference type="GO" id="GO:0044715">
    <property type="term" value="F:8-oxo-dGDP phosphatase activity"/>
    <property type="evidence" value="ECO:0007669"/>
    <property type="project" value="TreeGrafter"/>
</dbReference>
<comment type="catalytic activity">
    <reaction evidence="10">
        <text>8-oxo-dGTP + H2O = 8-oxo-dGMP + diphosphate + H(+)</text>
        <dbReference type="Rhea" id="RHEA:31575"/>
        <dbReference type="ChEBI" id="CHEBI:15377"/>
        <dbReference type="ChEBI" id="CHEBI:15378"/>
        <dbReference type="ChEBI" id="CHEBI:33019"/>
        <dbReference type="ChEBI" id="CHEBI:63224"/>
        <dbReference type="ChEBI" id="CHEBI:77896"/>
        <dbReference type="EC" id="3.6.1.55"/>
    </reaction>
</comment>
<keyword evidence="5" id="KW-0479">Metal-binding</keyword>
<dbReference type="GO" id="GO:0046872">
    <property type="term" value="F:metal ion binding"/>
    <property type="evidence" value="ECO:0007669"/>
    <property type="project" value="UniProtKB-KW"/>
</dbReference>
<comment type="caution">
    <text evidence="14">The sequence shown here is derived from an EMBL/GenBank/DDBJ whole genome shotgun (WGS) entry which is preliminary data.</text>
</comment>
<organism evidence="14 15">
    <name type="scientific">Dictyobacter aurantiacus</name>
    <dbReference type="NCBI Taxonomy" id="1936993"/>
    <lineage>
        <taxon>Bacteria</taxon>
        <taxon>Bacillati</taxon>
        <taxon>Chloroflexota</taxon>
        <taxon>Ktedonobacteria</taxon>
        <taxon>Ktedonobacterales</taxon>
        <taxon>Dictyobacteraceae</taxon>
        <taxon>Dictyobacter</taxon>
    </lineage>
</organism>
<evidence type="ECO:0000313" key="14">
    <source>
        <dbReference type="EMBL" id="GCE06619.1"/>
    </source>
</evidence>
<dbReference type="PANTHER" id="PTHR47707:SF1">
    <property type="entry name" value="NUDIX HYDROLASE FAMILY PROTEIN"/>
    <property type="match status" value="1"/>
</dbReference>
<evidence type="ECO:0000313" key="15">
    <source>
        <dbReference type="Proteomes" id="UP000287224"/>
    </source>
</evidence>
<evidence type="ECO:0000256" key="7">
    <source>
        <dbReference type="ARBA" id="ARBA00022801"/>
    </source>
</evidence>
<dbReference type="PRINTS" id="PR00502">
    <property type="entry name" value="NUDIXFAMILY"/>
</dbReference>
<gene>
    <name evidence="14" type="ORF">KDAU_39480</name>
</gene>
<dbReference type="GO" id="GO:0008413">
    <property type="term" value="F:8-oxo-7,8-dihydroguanosine triphosphate pyrophosphatase activity"/>
    <property type="evidence" value="ECO:0007669"/>
    <property type="project" value="TreeGrafter"/>
</dbReference>
<keyword evidence="15" id="KW-1185">Reference proteome</keyword>
<keyword evidence="9" id="KW-0234">DNA repair</keyword>
<dbReference type="RefSeq" id="WP_126597550.1">
    <property type="nucleotide sequence ID" value="NZ_BIFQ01000001.1"/>
</dbReference>